<accession>A0A177B0S5</accession>
<keyword evidence="2" id="KW-1185">Reference proteome</keyword>
<dbReference type="EMBL" id="LWCA01000761">
    <property type="protein sequence ID" value="OAF67034.1"/>
    <property type="molecule type" value="Genomic_DNA"/>
</dbReference>
<evidence type="ECO:0000313" key="1">
    <source>
        <dbReference type="EMBL" id="OAF67034.1"/>
    </source>
</evidence>
<protein>
    <submittedName>
        <fullName evidence="1">Uncharacterized protein</fullName>
    </submittedName>
</protein>
<sequence>MIYYVELNGNGGENRYEYMQDTTILHLEKFDICLIATFSKGINRKVEKVTINSITNNTTEDVEIHVTDEVLTINNHLIFEIKETEIPSIIDEEVQLRMTIATSFITTDDVIDKEKWKYRNSIHQAGKIGELYNDFDDDYRIPSPPIHHTSFN</sequence>
<organism evidence="1 2">
    <name type="scientific">Intoshia linei</name>
    <dbReference type="NCBI Taxonomy" id="1819745"/>
    <lineage>
        <taxon>Eukaryota</taxon>
        <taxon>Metazoa</taxon>
        <taxon>Spiralia</taxon>
        <taxon>Lophotrochozoa</taxon>
        <taxon>Mesozoa</taxon>
        <taxon>Orthonectida</taxon>
        <taxon>Rhopaluridae</taxon>
        <taxon>Intoshia</taxon>
    </lineage>
</organism>
<comment type="caution">
    <text evidence="1">The sequence shown here is derived from an EMBL/GenBank/DDBJ whole genome shotgun (WGS) entry which is preliminary data.</text>
</comment>
<proteinExistence type="predicted"/>
<reference evidence="1 2" key="1">
    <citation type="submission" date="2016-04" db="EMBL/GenBank/DDBJ databases">
        <title>The genome of Intoshia linei affirms orthonectids as highly simplified spiralians.</title>
        <authorList>
            <person name="Mikhailov K.V."/>
            <person name="Slusarev G.S."/>
            <person name="Nikitin M.A."/>
            <person name="Logacheva M.D."/>
            <person name="Penin A."/>
            <person name="Aleoshin V."/>
            <person name="Panchin Y.V."/>
        </authorList>
    </citation>
    <scope>NUCLEOTIDE SEQUENCE [LARGE SCALE GENOMIC DNA]</scope>
    <source>
        <strain evidence="1">Intl2013</strain>
        <tissue evidence="1">Whole animal</tissue>
    </source>
</reference>
<name>A0A177B0S5_9BILA</name>
<dbReference type="AlphaFoldDB" id="A0A177B0S5"/>
<dbReference type="Proteomes" id="UP000078046">
    <property type="component" value="Unassembled WGS sequence"/>
</dbReference>
<gene>
    <name evidence="1" type="ORF">A3Q56_05244</name>
</gene>
<evidence type="ECO:0000313" key="2">
    <source>
        <dbReference type="Proteomes" id="UP000078046"/>
    </source>
</evidence>